<feature type="coiled-coil region" evidence="3">
    <location>
        <begin position="1765"/>
        <end position="1792"/>
    </location>
</feature>
<dbReference type="InterPro" id="IPR005068">
    <property type="entry name" value="Phage_lambda_Stf-r2"/>
</dbReference>
<dbReference type="Proteomes" id="UP000665047">
    <property type="component" value="Chromosome"/>
</dbReference>
<dbReference type="RefSeq" id="WP_209026841.1">
    <property type="nucleotide sequence ID" value="NZ_CP072455.1"/>
</dbReference>
<evidence type="ECO:0000256" key="2">
    <source>
        <dbReference type="ARBA" id="ARBA00022581"/>
    </source>
</evidence>
<organism evidence="5 6">
    <name type="scientific">Xenorhabdus budapestensis</name>
    <dbReference type="NCBI Taxonomy" id="290110"/>
    <lineage>
        <taxon>Bacteria</taxon>
        <taxon>Pseudomonadati</taxon>
        <taxon>Pseudomonadota</taxon>
        <taxon>Gammaproteobacteria</taxon>
        <taxon>Enterobacterales</taxon>
        <taxon>Morganellaceae</taxon>
        <taxon>Xenorhabdus</taxon>
    </lineage>
</organism>
<evidence type="ECO:0000256" key="1">
    <source>
        <dbReference type="ARBA" id="ARBA00004328"/>
    </source>
</evidence>
<evidence type="ECO:0000256" key="3">
    <source>
        <dbReference type="SAM" id="Coils"/>
    </source>
</evidence>
<accession>A0ABX7VGZ4</accession>
<dbReference type="InterPro" id="IPR051934">
    <property type="entry name" value="Phage_Tail_Fiber_Structural"/>
</dbReference>
<feature type="coiled-coil region" evidence="3">
    <location>
        <begin position="659"/>
        <end position="686"/>
    </location>
</feature>
<evidence type="ECO:0000313" key="5">
    <source>
        <dbReference type="EMBL" id="QTL38720.1"/>
    </source>
</evidence>
<feature type="coiled-coil region" evidence="3">
    <location>
        <begin position="470"/>
        <end position="497"/>
    </location>
</feature>
<dbReference type="InterPro" id="IPR022225">
    <property type="entry name" value="Phage_tail_fibre_N"/>
</dbReference>
<dbReference type="PANTHER" id="PTHR35191:SF1">
    <property type="entry name" value="PROPHAGE SIDE TAIL FIBER PROTEIN HOMOLOG STFQ-RELATED"/>
    <property type="match status" value="1"/>
</dbReference>
<evidence type="ECO:0000313" key="6">
    <source>
        <dbReference type="Proteomes" id="UP000665047"/>
    </source>
</evidence>
<evidence type="ECO:0000259" key="4">
    <source>
        <dbReference type="Pfam" id="PF12571"/>
    </source>
</evidence>
<feature type="coiled-coil region" evidence="3">
    <location>
        <begin position="883"/>
        <end position="910"/>
    </location>
</feature>
<protein>
    <submittedName>
        <fullName evidence="5">Phage tail protein</fullName>
    </submittedName>
</protein>
<keyword evidence="6" id="KW-1185">Reference proteome</keyword>
<keyword evidence="2" id="KW-0945">Host-virus interaction</keyword>
<feature type="coiled-coil region" evidence="3">
    <location>
        <begin position="589"/>
        <end position="616"/>
    </location>
</feature>
<dbReference type="Pfam" id="PF03406">
    <property type="entry name" value="Phage_fiber_2"/>
    <property type="match status" value="1"/>
</dbReference>
<comment type="subcellular location">
    <subcellularLocation>
        <location evidence="1">Virion</location>
    </subcellularLocation>
</comment>
<keyword evidence="3" id="KW-0175">Coiled coil</keyword>
<dbReference type="PANTHER" id="PTHR35191">
    <property type="entry name" value="PROPHAGE SIDE TAIL FIBER PROTEIN HOMOLOG STFQ-RELATED"/>
    <property type="match status" value="1"/>
</dbReference>
<name>A0ABX7VGZ4_XENBU</name>
<reference evidence="5 6" key="1">
    <citation type="submission" date="2021-03" db="EMBL/GenBank/DDBJ databases">
        <title>Complete Genome Sequence Data of Xenorhabdus budapestensis strain C72, a Candidate Biological Control Agent, from China.</title>
        <authorList>
            <person name="LI B."/>
            <person name="WANG S."/>
            <person name="QIU D."/>
        </authorList>
    </citation>
    <scope>NUCLEOTIDE SEQUENCE [LARGE SCALE GENOMIC DNA]</scope>
    <source>
        <strain evidence="5 6">C-7-2</strain>
    </source>
</reference>
<feature type="domain" description="Phage tail fibre protein N-terminal" evidence="4">
    <location>
        <begin position="1"/>
        <end position="123"/>
    </location>
</feature>
<proteinExistence type="predicted"/>
<feature type="coiled-coil region" evidence="3">
    <location>
        <begin position="1527"/>
        <end position="1554"/>
    </location>
</feature>
<dbReference type="EMBL" id="CP072455">
    <property type="protein sequence ID" value="QTL38720.1"/>
    <property type="molecule type" value="Genomic_DNA"/>
</dbReference>
<dbReference type="Pfam" id="PF12571">
    <property type="entry name" value="Phage_tail_fib"/>
    <property type="match status" value="1"/>
</dbReference>
<gene>
    <name evidence="5" type="ORF">HGO23_12605</name>
</gene>
<sequence length="2142" mass="233529">MSTKYFSLLTDSGANKLEDAATSGNKFEITHMAVGDGNLPTPNANQTQLINERHRAEIDRLFIDPKNPNQIVIEQILPEDEGSWWIREIGLFDKSGTLVAIGNCAELYKSQMHEQTIRMLLPIDNINLIGSFEELFSGLATRRYVRDKIRDHAESRNHPDATLKNKGFVILSNAVDSNSEAHAATSKAVKSANELALKAADSKVPLTRRVNDKELVNDITLTAADVGAYTKDETDARIKEGDAQVMKVADSKVPLTRRVNDKELVNDITLTAADVGAYSKDETDARIKDGDAQVMKVADSKVPLTRRVNDKELVNDITLTAADVGAYSKDETDSRIKDGDAQVMQETQKAMHEAQQALKAADSKVPLTRRVNDKELVNDITLTAANVGAYSKDETDSRIKDGDAQVMQETQKAMHEAQQALKAADGKVPLIRRVNDKELVNDITLTAADVGAYSKDETDSRIKDGDAQVMQETQKAMHEAQRALNEAQQALKAADSKVPLTRRVNDKELVNDITLTAANVGAYSKDETDARIKDGDAQVMKVADSKVPLTRRVNDKELVNDITLTAADVGAYSKDETDSRIKDGDAQVMQETQKAMHEAQRALNEAQQALKAADSKVPLTRRVNDKELVNDITLTAADVGAYSKDETDSRIKDGDAQVMQETQKAMHEAQRALNEAQQALKAADSKVPLIRRVNDKELVNDITLTAADVGAYSKDETDSRIKDGDAPIMQAAQQALKAADSKVPLTRRVNDKELVNDITLTAADVGAYSKDETDSRIKDGDAPIMQAAQQALKAADSKVPLTRRVNDKELVNDITLTAADVGAYSKEETDTQVMKVADTKVPLTRRINDKELVNDITLTAADVGAYNKDETDSRIKDGDAQVMQETQKAMHEAQRALNEAQQALKAADSKVPLTRRVNDKELVNDITLTAADVGAYSKDETDSRIKDGDAPIMQAAQQALKAADSKVPLTRRVNDKELVNDITLTAADVGAYSKEETDTQVMKVADTKVPLTRRINDKELVNDIALTAADVGAYSKDETDSRIKDGDAPIMQAAQQALKAADSKVPLTRRVNDKELVNDITLTAADVGAYSKDETDSRIKDGDAPIMQAAQQALKAADSKVPLTRRVNDKELVNDITLTAADVGAYSKDETDSRIKDGDTPIMQEAQKAMQEAQQALKAADSKVPLTRRVNDKELVNDIALTAADVGAYSKEETDTQVMKVADTKVPLTRRVNDKELVNDITLTAADVGAYSKNETDSRIKDGDAPIMQAAQQALKAADSKVPLTRRVNDKELVNDITLTAADVGAYSKEETNTQVMKVADTKVPLTRRVNDKELVNDITLTAADVGAYSKDETDSRIKDGDAPIMQAAQQALKAADSKVPLTRRVNDKELVNDITLTAADVGAYSKDETDSRIKDGDTPIMQEAQKAMQEAQQALKAADSKVPLTRRVNDKELVNDITLTAADVGAYSKEETNTQVMKVADTKVPLTRRVNDKELVNDIALTAADVGAYSKDETDSRIKDGDAQVMQETQKAIHEAQRALNEAQQALKAADSKVPLTRRVNDKELVNDITLTAADVGAYSKEETNTQVMKVADTKVPLTRRVNDKELVNDITLTAADVGAYSKDETDSRIKDGDAQVMQETQKAMQEAQRALKAADSKVPLTRRVNDKELVNDIALTAADVGAYSKDETDSRIKDGDTPIMQEAQKAMQEAQQALKAADSKVPLTRRVNDKELVNDITLTAANVGAYSKDETDSRIKDGDAQVMQETQKAIHEAQRALNEAQQALKAADSKVPLTRRVNDKELVNDIKLVAADVGAYSKSETDARIKDGDAPIMKVAESKVPLTRRINNKELVNDIKLVAADVDAYNKEETSQLIDNIHELVNSANNNADSKVPMTRTVNHKALLTDITLTASDIDTYTRGEIDQQIHTVRKLANDANNNVNGKVPLTRTVNSKALLTDIVLTASDVGAYSKNEVDSRIAKVNTNANSRLAKNENGADIPDKNAFVRNLGLANLVGLNIESRLIGQEATVIRLGDIIQINGVAVASDPIQAVNMSVIGGITYYTNYYKVQLPISLSNGIISCHASIVGDNFDGQNPSYPADVKTQRNNPDGMGISKDTLTISVITPQLGWTPQFYYEVMGY</sequence>